<gene>
    <name evidence="5" type="ORF">DFH08DRAFT_947943</name>
</gene>
<evidence type="ECO:0000313" key="5">
    <source>
        <dbReference type="EMBL" id="KAJ7369065.1"/>
    </source>
</evidence>
<reference evidence="5" key="1">
    <citation type="submission" date="2023-03" db="EMBL/GenBank/DDBJ databases">
        <title>Massive genome expansion in bonnet fungi (Mycena s.s.) driven by repeated elements and novel gene families across ecological guilds.</title>
        <authorList>
            <consortium name="Lawrence Berkeley National Laboratory"/>
            <person name="Harder C.B."/>
            <person name="Miyauchi S."/>
            <person name="Viragh M."/>
            <person name="Kuo A."/>
            <person name="Thoen E."/>
            <person name="Andreopoulos B."/>
            <person name="Lu D."/>
            <person name="Skrede I."/>
            <person name="Drula E."/>
            <person name="Henrissat B."/>
            <person name="Morin E."/>
            <person name="Kohler A."/>
            <person name="Barry K."/>
            <person name="LaButti K."/>
            <person name="Morin E."/>
            <person name="Salamov A."/>
            <person name="Lipzen A."/>
            <person name="Mereny Z."/>
            <person name="Hegedus B."/>
            <person name="Baldrian P."/>
            <person name="Stursova M."/>
            <person name="Weitz H."/>
            <person name="Taylor A."/>
            <person name="Grigoriev I.V."/>
            <person name="Nagy L.G."/>
            <person name="Martin F."/>
            <person name="Kauserud H."/>
        </authorList>
    </citation>
    <scope>NUCLEOTIDE SEQUENCE</scope>
    <source>
        <strain evidence="5">CBHHK002</strain>
    </source>
</reference>
<dbReference type="GO" id="GO:0005096">
    <property type="term" value="F:GTPase activator activity"/>
    <property type="evidence" value="ECO:0007669"/>
    <property type="project" value="UniProtKB-KW"/>
</dbReference>
<organism evidence="5 6">
    <name type="scientific">Mycena albidolilacea</name>
    <dbReference type="NCBI Taxonomy" id="1033008"/>
    <lineage>
        <taxon>Eukaryota</taxon>
        <taxon>Fungi</taxon>
        <taxon>Dikarya</taxon>
        <taxon>Basidiomycota</taxon>
        <taxon>Agaricomycotina</taxon>
        <taxon>Agaricomycetes</taxon>
        <taxon>Agaricomycetidae</taxon>
        <taxon>Agaricales</taxon>
        <taxon>Marasmiineae</taxon>
        <taxon>Mycenaceae</taxon>
        <taxon>Mycena</taxon>
    </lineage>
</organism>
<dbReference type="PROSITE" id="PS50018">
    <property type="entry name" value="RAS_GTPASE_ACTIV_2"/>
    <property type="match status" value="1"/>
</dbReference>
<keyword evidence="6" id="KW-1185">Reference proteome</keyword>
<keyword evidence="2" id="KW-0597">Phosphoprotein</keyword>
<evidence type="ECO:0000313" key="6">
    <source>
        <dbReference type="Proteomes" id="UP001218218"/>
    </source>
</evidence>
<evidence type="ECO:0000256" key="2">
    <source>
        <dbReference type="ARBA" id="ARBA00022553"/>
    </source>
</evidence>
<dbReference type="InterPro" id="IPR001251">
    <property type="entry name" value="CRAL-TRIO_dom"/>
</dbReference>
<protein>
    <recommendedName>
        <fullName evidence="4">Ras-GAP domain-containing protein</fullName>
    </recommendedName>
</protein>
<dbReference type="EMBL" id="JARIHO010000001">
    <property type="protein sequence ID" value="KAJ7369065.1"/>
    <property type="molecule type" value="Genomic_DNA"/>
</dbReference>
<dbReference type="Gene3D" id="1.10.506.10">
    <property type="entry name" value="GTPase Activation - p120gap, domain 1"/>
    <property type="match status" value="1"/>
</dbReference>
<feature type="region of interest" description="Disordered" evidence="3">
    <location>
        <begin position="79"/>
        <end position="104"/>
    </location>
</feature>
<evidence type="ECO:0000259" key="4">
    <source>
        <dbReference type="PROSITE" id="PS50018"/>
    </source>
</evidence>
<dbReference type="Pfam" id="PF00616">
    <property type="entry name" value="RasGAP"/>
    <property type="match status" value="1"/>
</dbReference>
<dbReference type="PROSITE" id="PS00509">
    <property type="entry name" value="RAS_GTPASE_ACTIV_1"/>
    <property type="match status" value="1"/>
</dbReference>
<dbReference type="InterPro" id="IPR039360">
    <property type="entry name" value="Ras_GTPase"/>
</dbReference>
<dbReference type="Pfam" id="PF13716">
    <property type="entry name" value="CRAL_TRIO_2"/>
    <property type="match status" value="1"/>
</dbReference>
<dbReference type="Proteomes" id="UP001218218">
    <property type="component" value="Unassembled WGS sequence"/>
</dbReference>
<dbReference type="InterPro" id="IPR023152">
    <property type="entry name" value="RasGAP_CS"/>
</dbReference>
<feature type="domain" description="Ras-GAP" evidence="4">
    <location>
        <begin position="1245"/>
        <end position="1462"/>
    </location>
</feature>
<evidence type="ECO:0000256" key="3">
    <source>
        <dbReference type="SAM" id="MobiDB-lite"/>
    </source>
</evidence>
<proteinExistence type="predicted"/>
<dbReference type="InterPro" id="IPR001936">
    <property type="entry name" value="RasGAP_dom"/>
</dbReference>
<comment type="caution">
    <text evidence="5">The sequence shown here is derived from an EMBL/GenBank/DDBJ whole genome shotgun (WGS) entry which is preliminary data.</text>
</comment>
<sequence length="2661" mass="296574">MNLDELEADSAAQQAVESLVTLASDSMDIIAWALSEQLERMANFDKEKLQSLEVVQSQLYILKVLSIAMASRWYHVNRPGSRTSTDSSRPHRTADQRSVNSTYSELPPLDDNCAKYILSVMILYIRQTHTVDPPIMLVDRTTDISFTDFEILSSDSALNVDDMVQLDGTRYHLKTSYSVFSPVATSEWGIPSHVSSVKYQQTIRSAMKSAHALNTLVAEFTGRVIYHISASNWPIVFDRVRTKLHQFATGDLDRNNKAPDLMDLQLLAHSALNRERLVVVLQELSGILLTVKEEHTAIASVLRVAVWNWVTQHPDEFNDTLRTRGAMDGAPERMFDLLYRLSNTPESNRRTWPGLAMLNCISPDRVSPDLRHPGASNSRAKAARPNVMFAEDMLRHAQIQSKLSEVGLVCAVDTCRMASRVRPDGDVALRMLAFDIAPELRSTLRHPLVTGQKPFWDLAEIDVSLYAQALTMIFRFLPEEDSISLFSECLLPERSDAVKLCAVRACLTLVQEASLLPWQKALDKLVDAVSPRLRMIFKSGGRRRGEIDQNGRIQRSQGYPTCKRRVPQPLQDGEVLILGLLALWRVYPSFYHTDSNSRPGVEWTEATVRLWESSVDMSVKAALIANLVVSVHAVLQTPFPSQLQAMGEPVLSELLTDFLRHTIPNSLFCLSSNLLRARNDSEATRMWASSIYRMLKMHVMNHEVGPSSTVNMKAIQNDPNLKSSLLLVELSLLVTIASEDNNVSQMAARSLRYLAFLESAPGAEAAPVADDDLVSKRHLVYEQMGDPRVLIVGRVGHQKRLRMLMRLLSSPSPINVAVWTELYWRWQYLYSFVKDTVEEISAAPEMRDSIYNVVKYKWQAYENLTLFLSAVGGACVMDGVDLKFLASVIPREYLPDQMREIQNPVPLVTKFIHTVTDQLVIDDHMLREAARNALGAELSPRLYSRLLKHFDDTIRQISSLVGPELVDSYSLFVDQFGAVLKLIIDNKHIRSDEIMSIDISSTMHSLALFIARFDAQAASRLRLKFLMLCDSVCDRPDTLTLRRDNPARQKILDIVMDWMQMAPTSQDLTPMQIDLNFACMRTCVKLLDRLQIQSLDETTTGDDSIHVVSRLFHKYSGLLLRGNIDCQLDTVRSDNASDANSVAKKNRIAQREAELRELVITGLSHLVAANSEHGFKQCLPLAYDLDPRKRAIFANVFARVIGQGTKFDVEDRATSPGRNNRLAELVKGSNMVLVMAICETCPPAEVEIMISVLLNLFDTRGSLMTLLKHMIDREIAHTGKSMSFSFFIATLKGLASENEAALFRSNSTCTRFLSAFAKVHGYSYLRSLIIPLIKSMASLPPGQSYELDPDRPDVGEAKAAQNLENVKFVAASFLDIITSSIPALPPMFREISAHISRVVSRVWPEAKFSAMGAFIFLRFISPAIVAPETIDIELPKDLSKEEHMVIRRGLMVIAKIIQNLANNLFFGKEKHMVPLNTFLQANIASVTRFLSELNKYQAPTSEEEVDEWLGTTSDDTDIIVLHRYFHKHADKIGKELLSLSKPSDSDPSAVSGKHAWDELCGMLVELGTPLDIPKLSSASSRDHRDYVELMSRHQHRNTESVKNIFLETDTPTNEPAVFLFLLSKIDVEALDVELLMFHIFQTLALPMYQNRAFDVVLDCTAFTGISELPLQWLKFCAELIPYDIRTRFGTTHILNSNTLTQKYMRRLYNFAAGTPFCSIIKAHSSVTELLTQVPQSAIEKLTYPSQLEHEVGEQFADISMRLQQMRFPIILLVGETHVRITSVRAQPISPGLSCKSTEIIPLTDVSDVYNVSSIGQDAHEFIIRRAQQGTTVYFSSPSREAIAIRSAKGRLKDTPIPLAERFSRFSNIPATLLHVGMLSVDLNDEDLRSAGYELLGAVCQYLNFDRSSIVAAKLAGFVPGDPLSFINQLSAELADFVPQLTLDFISEISAAMTGIDRAAISQRISCCQYMSPWIKNLTLFVNPTSPLYERSGARVRDAIRVLCDMSTSQPELTAGTQRYVWSEVGKLDPVILDIVLDELIRAATDGGVGSSRCETIALLLASMTSISVRGKLIFKLRKSLTKTTGGKPPRTLQDYPNWGEISTLVRLCHIAGYQTTRPNYNMLYVPEILHLVTLTASVGPPLVRKSVYGSVINLLQAMYINRSEDAPASDLLQLLTDLETPETQKLFGLARLTQSSEYINYDVIGDNNKVDAQEKLTSLLARILETTSGSRGLLNVWRARWMGLATSSAFQYSPAVQMRSFTTLGTLLTQEADDDYLYQMLVALRTALQQANETDAAIVVTMLRSLARVVPALPDTSRYFVSLFWLAVTLLESSHVVFYTEASLLLSVTLESMRTRGMFRHASVSTVLLEGRDPLEGVLHQFEQVLSISFDTNFSFALASVLFKGMRASIVREEAEAVLRTLLGVTMRPYVREEGEMNGVRDMLSGDALGYFIALLPVSSTPASFRRLLKECGLGEAAVPEPSGIDDETDAPRVDLALLGIDGATTALLAASFVGAVVTGAQGNDAETEMLYCLLSDMGEAYPEIVAMTYDGLQDKIHDVFSKASNPTIIRAVSNIYRMAQEHDRPRFASTASLPRGGGSTSTLSTVEESTQFTPGRNHLQALEDIGMAGVASNFVFLPLGGGHATKVIQWIPELVNLMVQ</sequence>
<name>A0AAD7AWE4_9AGAR</name>
<keyword evidence="1" id="KW-0343">GTPase activation</keyword>
<accession>A0AAD7AWE4</accession>
<dbReference type="InterPro" id="IPR011993">
    <property type="entry name" value="PH-like_dom_sf"/>
</dbReference>
<dbReference type="InterPro" id="IPR008936">
    <property type="entry name" value="Rho_GTPase_activation_prot"/>
</dbReference>
<dbReference type="PANTHER" id="PTHR10194:SF142">
    <property type="entry name" value="NEUROFIBROMIN"/>
    <property type="match status" value="1"/>
</dbReference>
<dbReference type="Gene3D" id="2.30.29.30">
    <property type="entry name" value="Pleckstrin-homology domain (PH domain)/Phosphotyrosine-binding domain (PTB)"/>
    <property type="match status" value="1"/>
</dbReference>
<dbReference type="InterPro" id="IPR036865">
    <property type="entry name" value="CRAL-TRIO_dom_sf"/>
</dbReference>
<dbReference type="SUPFAM" id="SSF48350">
    <property type="entry name" value="GTPase activation domain, GAP"/>
    <property type="match status" value="1"/>
</dbReference>
<dbReference type="Gene3D" id="3.40.525.10">
    <property type="entry name" value="CRAL-TRIO lipid binding domain"/>
    <property type="match status" value="1"/>
</dbReference>
<dbReference type="PANTHER" id="PTHR10194">
    <property type="entry name" value="RAS GTPASE-ACTIVATING PROTEINS"/>
    <property type="match status" value="1"/>
</dbReference>
<dbReference type="SMART" id="SM00323">
    <property type="entry name" value="RasGAP"/>
    <property type="match status" value="1"/>
</dbReference>
<evidence type="ECO:0000256" key="1">
    <source>
        <dbReference type="ARBA" id="ARBA00022468"/>
    </source>
</evidence>